<dbReference type="RefSeq" id="WP_131897258.1">
    <property type="nucleotide sequence ID" value="NZ_SMKZ01000027.1"/>
</dbReference>
<dbReference type="Pfam" id="PF01408">
    <property type="entry name" value="GFO_IDH_MocA"/>
    <property type="match status" value="1"/>
</dbReference>
<dbReference type="EMBL" id="SMKZ01000027">
    <property type="protein sequence ID" value="TDE08130.1"/>
    <property type="molecule type" value="Genomic_DNA"/>
</dbReference>
<evidence type="ECO:0000259" key="1">
    <source>
        <dbReference type="Pfam" id="PF01408"/>
    </source>
</evidence>
<dbReference type="InterPro" id="IPR036291">
    <property type="entry name" value="NAD(P)-bd_dom_sf"/>
</dbReference>
<gene>
    <name evidence="3" type="ORF">E1269_18660</name>
</gene>
<evidence type="ECO:0000313" key="3">
    <source>
        <dbReference type="EMBL" id="TDE08130.1"/>
    </source>
</evidence>
<feature type="domain" description="GFO/IDH/MocA-like oxidoreductase" evidence="2">
    <location>
        <begin position="131"/>
        <end position="256"/>
    </location>
</feature>
<comment type="caution">
    <text evidence="3">The sequence shown here is derived from an EMBL/GenBank/DDBJ whole genome shotgun (WGS) entry which is preliminary data.</text>
</comment>
<dbReference type="InterPro" id="IPR055170">
    <property type="entry name" value="GFO_IDH_MocA-like_dom"/>
</dbReference>
<dbReference type="PANTHER" id="PTHR43377:SF1">
    <property type="entry name" value="BILIVERDIN REDUCTASE A"/>
    <property type="match status" value="1"/>
</dbReference>
<dbReference type="OrthoDB" id="179913at2"/>
<proteinExistence type="predicted"/>
<dbReference type="Proteomes" id="UP000294739">
    <property type="component" value="Unassembled WGS sequence"/>
</dbReference>
<feature type="domain" description="Gfo/Idh/MocA-like oxidoreductase N-terminal" evidence="1">
    <location>
        <begin position="3"/>
        <end position="118"/>
    </location>
</feature>
<dbReference type="PANTHER" id="PTHR43377">
    <property type="entry name" value="BILIVERDIN REDUCTASE A"/>
    <property type="match status" value="1"/>
</dbReference>
<dbReference type="Gene3D" id="3.40.50.720">
    <property type="entry name" value="NAD(P)-binding Rossmann-like Domain"/>
    <property type="match status" value="1"/>
</dbReference>
<protein>
    <submittedName>
        <fullName evidence="3">Gfo/Idh/MocA family oxidoreductase</fullName>
    </submittedName>
</protein>
<dbReference type="Pfam" id="PF22725">
    <property type="entry name" value="GFO_IDH_MocA_C3"/>
    <property type="match status" value="1"/>
</dbReference>
<keyword evidence="4" id="KW-1185">Reference proteome</keyword>
<dbReference type="InParanoid" id="A0A4R5D8A5"/>
<dbReference type="InterPro" id="IPR000683">
    <property type="entry name" value="Gfo/Idh/MocA-like_OxRdtase_N"/>
</dbReference>
<organism evidence="3 4">
    <name type="scientific">Jiangella asiatica</name>
    <dbReference type="NCBI Taxonomy" id="2530372"/>
    <lineage>
        <taxon>Bacteria</taxon>
        <taxon>Bacillati</taxon>
        <taxon>Actinomycetota</taxon>
        <taxon>Actinomycetes</taxon>
        <taxon>Jiangellales</taxon>
        <taxon>Jiangellaceae</taxon>
        <taxon>Jiangella</taxon>
    </lineage>
</organism>
<dbReference type="AlphaFoldDB" id="A0A4R5D8A5"/>
<name>A0A4R5D8A5_9ACTN</name>
<accession>A0A4R5D8A5</accession>
<sequence>MSKLVIIGCGVMGAAYADAVAGTNLRWRASVAGVCDTDLAAARRLGDRSGARAFDDIATMLDATQPDAAYIAVPDHLHAEPFLACVDRGVPVLVEKPLATDPETAARMRAAAAGAGVYAECNFTNRSNPVFTRVKEAVDRGDVGDVIGVNARLSNAVRYPTSLLRWAENTTSGWFLLSHVFDLTSWLTGATATEVTATGIRTVLRGRGVDTYDLIHALVRYDRELSGIYESSWSLPDSLPSPVDFTFELLGSEGALYVDTSDQMIHLAGRDAYVHPAVNDWTEARLTQFLDRVDGAERPPDPLADAVDNTLLLVALHESITAGTSVAVLPRADLTTNGAAR</sequence>
<dbReference type="Gene3D" id="3.30.360.10">
    <property type="entry name" value="Dihydrodipicolinate Reductase, domain 2"/>
    <property type="match status" value="1"/>
</dbReference>
<reference evidence="3 4" key="1">
    <citation type="submission" date="2019-03" db="EMBL/GenBank/DDBJ databases">
        <title>Draft genome sequences of novel Actinobacteria.</title>
        <authorList>
            <person name="Sahin N."/>
            <person name="Ay H."/>
            <person name="Saygin H."/>
        </authorList>
    </citation>
    <scope>NUCLEOTIDE SEQUENCE [LARGE SCALE GENOMIC DNA]</scope>
    <source>
        <strain evidence="3 4">5K138</strain>
    </source>
</reference>
<dbReference type="GO" id="GO:0000166">
    <property type="term" value="F:nucleotide binding"/>
    <property type="evidence" value="ECO:0007669"/>
    <property type="project" value="InterPro"/>
</dbReference>
<dbReference type="SUPFAM" id="SSF55347">
    <property type="entry name" value="Glyceraldehyde-3-phosphate dehydrogenase-like, C-terminal domain"/>
    <property type="match status" value="1"/>
</dbReference>
<evidence type="ECO:0000259" key="2">
    <source>
        <dbReference type="Pfam" id="PF22725"/>
    </source>
</evidence>
<evidence type="ECO:0000313" key="4">
    <source>
        <dbReference type="Proteomes" id="UP000294739"/>
    </source>
</evidence>
<dbReference type="InterPro" id="IPR051450">
    <property type="entry name" value="Gfo/Idh/MocA_Oxidoreductases"/>
</dbReference>
<dbReference type="SUPFAM" id="SSF51735">
    <property type="entry name" value="NAD(P)-binding Rossmann-fold domains"/>
    <property type="match status" value="1"/>
</dbReference>